<reference evidence="1" key="1">
    <citation type="submission" date="2024-03" db="EMBL/GenBank/DDBJ databases">
        <title>Novel Streptomyces species of biotechnological and ecological value are a feature of Machair soil.</title>
        <authorList>
            <person name="Prole J.R."/>
            <person name="Goodfellow M."/>
            <person name="Allenby N."/>
            <person name="Ward A.C."/>
        </authorList>
    </citation>
    <scope>NUCLEOTIDE SEQUENCE</scope>
    <source>
        <strain evidence="1">MS2.AVA.5</strain>
    </source>
</reference>
<proteinExistence type="predicted"/>
<organism evidence="1 2">
    <name type="scientific">Streptomyces achmelvichensis</name>
    <dbReference type="NCBI Taxonomy" id="3134111"/>
    <lineage>
        <taxon>Bacteria</taxon>
        <taxon>Bacillati</taxon>
        <taxon>Actinomycetota</taxon>
        <taxon>Actinomycetes</taxon>
        <taxon>Kitasatosporales</taxon>
        <taxon>Streptomycetaceae</taxon>
        <taxon>Streptomyces</taxon>
    </lineage>
</organism>
<evidence type="ECO:0000313" key="2">
    <source>
        <dbReference type="Proteomes" id="UP001377168"/>
    </source>
</evidence>
<dbReference type="EMBL" id="JBBKAJ010000034">
    <property type="protein sequence ID" value="MEJ8639950.1"/>
    <property type="molecule type" value="Genomic_DNA"/>
</dbReference>
<keyword evidence="2" id="KW-1185">Reference proteome</keyword>
<accession>A0ACC6Q850</accession>
<evidence type="ECO:0000313" key="1">
    <source>
        <dbReference type="EMBL" id="MEJ8639950.1"/>
    </source>
</evidence>
<protein>
    <submittedName>
        <fullName evidence="1">Uncharacterized protein</fullName>
    </submittedName>
</protein>
<dbReference type="Proteomes" id="UP001377168">
    <property type="component" value="Unassembled WGS sequence"/>
</dbReference>
<gene>
    <name evidence="1" type="ORF">WKI67_42330</name>
</gene>
<comment type="caution">
    <text evidence="1">The sequence shown here is derived from an EMBL/GenBank/DDBJ whole genome shotgun (WGS) entry which is preliminary data.</text>
</comment>
<name>A0ACC6Q850_9ACTN</name>
<sequence length="70" mass="7373">MPECHVTWEIDLNAADPVDAARKALAIQRNAASWATVFTVHGDTQTATVDLDPDYCDPSGGGVPHVVLAA</sequence>